<accession>A0ABU9H7A6</accession>
<dbReference type="Proteomes" id="UP001366060">
    <property type="component" value="Unassembled WGS sequence"/>
</dbReference>
<comment type="caution">
    <text evidence="2">The sequence shown here is derived from an EMBL/GenBank/DDBJ whole genome shotgun (WGS) entry which is preliminary data.</text>
</comment>
<proteinExistence type="predicted"/>
<sequence>MNGHHFNKIQYNFFAKHLKADLGNVKTVKSCQWLVDTHRIGRIVNGYWLYTEKDRAAIIQLVKSQLNVDLLFDAYPEQQSRIEVAAHHNDEKANALAVSKDFVLVNSLSTLHINSKSLDINALSSLGIYINANKIETIEHKHIVLVENLAVMANLNKLVLMDNAKHLVNALWVYRGDVKREQSTGRAYDFFRRFKGSHQLLCFADVDPEGIKIAITSGASAILSPNAHALINFNVGGHDFDYFKQSTAKQYLMNKSNQGDFPLELDKLFTAMSAQRQTIKQEHILAHQIPLSVFTLD</sequence>
<dbReference type="RefSeq" id="WP_341626525.1">
    <property type="nucleotide sequence ID" value="NZ_JBAKBA010000002.1"/>
</dbReference>
<dbReference type="EMBL" id="JBAKBA010000002">
    <property type="protein sequence ID" value="MEL0657762.1"/>
    <property type="molecule type" value="Genomic_DNA"/>
</dbReference>
<name>A0ABU9H7A6_9GAMM</name>
<evidence type="ECO:0000313" key="2">
    <source>
        <dbReference type="EMBL" id="MEL0657762.1"/>
    </source>
</evidence>
<feature type="domain" description="DUF7281" evidence="1">
    <location>
        <begin position="101"/>
        <end position="292"/>
    </location>
</feature>
<dbReference type="Pfam" id="PF23947">
    <property type="entry name" value="DUF7281"/>
    <property type="match status" value="1"/>
</dbReference>
<gene>
    <name evidence="2" type="ORF">V6255_01315</name>
</gene>
<evidence type="ECO:0000259" key="1">
    <source>
        <dbReference type="Pfam" id="PF23947"/>
    </source>
</evidence>
<protein>
    <recommendedName>
        <fullName evidence="1">DUF7281 domain-containing protein</fullName>
    </recommendedName>
</protein>
<organism evidence="2 3">
    <name type="scientific">Psychromonas arctica</name>
    <dbReference type="NCBI Taxonomy" id="168275"/>
    <lineage>
        <taxon>Bacteria</taxon>
        <taxon>Pseudomonadati</taxon>
        <taxon>Pseudomonadota</taxon>
        <taxon>Gammaproteobacteria</taxon>
        <taxon>Alteromonadales</taxon>
        <taxon>Psychromonadaceae</taxon>
        <taxon>Psychromonas</taxon>
    </lineage>
</organism>
<keyword evidence="3" id="KW-1185">Reference proteome</keyword>
<dbReference type="InterPro" id="IPR055705">
    <property type="entry name" value="DUF7281"/>
</dbReference>
<reference evidence="2 3" key="1">
    <citation type="submission" date="2024-02" db="EMBL/GenBank/DDBJ databases">
        <title>Bacteria isolated from the canopy kelp, Nereocystis luetkeana.</title>
        <authorList>
            <person name="Pfister C.A."/>
            <person name="Younker I.T."/>
            <person name="Light S.H."/>
        </authorList>
    </citation>
    <scope>NUCLEOTIDE SEQUENCE [LARGE SCALE GENOMIC DNA]</scope>
    <source>
        <strain evidence="2 3">TI.2.07</strain>
    </source>
</reference>
<evidence type="ECO:0000313" key="3">
    <source>
        <dbReference type="Proteomes" id="UP001366060"/>
    </source>
</evidence>